<evidence type="ECO:0000313" key="2">
    <source>
        <dbReference type="EMBL" id="KAH3659092.1"/>
    </source>
</evidence>
<name>A0A9P8NTH7_9ASCO</name>
<dbReference type="EMBL" id="JAEUBD010001554">
    <property type="protein sequence ID" value="KAH3659092.1"/>
    <property type="molecule type" value="Genomic_DNA"/>
</dbReference>
<evidence type="ECO:0000256" key="1">
    <source>
        <dbReference type="SAM" id="MobiDB-lite"/>
    </source>
</evidence>
<feature type="region of interest" description="Disordered" evidence="1">
    <location>
        <begin position="48"/>
        <end position="83"/>
    </location>
</feature>
<comment type="caution">
    <text evidence="2">The sequence shown here is derived from an EMBL/GenBank/DDBJ whole genome shotgun (WGS) entry which is preliminary data.</text>
</comment>
<organism evidence="2 3">
    <name type="scientific">Ogataea polymorpha</name>
    <dbReference type="NCBI Taxonomy" id="460523"/>
    <lineage>
        <taxon>Eukaryota</taxon>
        <taxon>Fungi</taxon>
        <taxon>Dikarya</taxon>
        <taxon>Ascomycota</taxon>
        <taxon>Saccharomycotina</taxon>
        <taxon>Pichiomycetes</taxon>
        <taxon>Pichiales</taxon>
        <taxon>Pichiaceae</taxon>
        <taxon>Ogataea</taxon>
    </lineage>
</organism>
<protein>
    <submittedName>
        <fullName evidence="2">Uncharacterized protein</fullName>
    </submittedName>
</protein>
<accession>A0A9P8NTH7</accession>
<dbReference type="AlphaFoldDB" id="A0A9P8NTH7"/>
<gene>
    <name evidence="2" type="ORF">OGATHE_006352</name>
</gene>
<dbReference type="Proteomes" id="UP000788993">
    <property type="component" value="Unassembled WGS sequence"/>
</dbReference>
<feature type="compositionally biased region" description="Polar residues" evidence="1">
    <location>
        <begin position="65"/>
        <end position="81"/>
    </location>
</feature>
<reference evidence="2" key="1">
    <citation type="journal article" date="2021" name="Open Biol.">
        <title>Shared evolutionary footprints suggest mitochondrial oxidative damage underlies multiple complex I losses in fungi.</title>
        <authorList>
            <person name="Schikora-Tamarit M.A."/>
            <person name="Marcet-Houben M."/>
            <person name="Nosek J."/>
            <person name="Gabaldon T."/>
        </authorList>
    </citation>
    <scope>NUCLEOTIDE SEQUENCE</scope>
    <source>
        <strain evidence="2">NCAIM Y.01608</strain>
    </source>
</reference>
<evidence type="ECO:0000313" key="3">
    <source>
        <dbReference type="Proteomes" id="UP000788993"/>
    </source>
</evidence>
<reference evidence="2" key="2">
    <citation type="submission" date="2021-01" db="EMBL/GenBank/DDBJ databases">
        <authorList>
            <person name="Schikora-Tamarit M.A."/>
        </authorList>
    </citation>
    <scope>NUCLEOTIDE SEQUENCE</scope>
    <source>
        <strain evidence="2">NCAIM Y.01608</strain>
    </source>
</reference>
<proteinExistence type="predicted"/>
<sequence length="224" mass="25217">MQLRKHIVELDHVVLALVARKIDVCIESFSLQQLLHLLGIVEVPDTNRDNQNLSRRQPERPLTSKMLSQDSRHSLNGSQDGSVDHHRALDLSRVILASKFQLKSVWQLEVELDSGTLVPSSQGIRNHDVDLWTVERTIPRVQLPFAAPLVQGALQLCFCVIPGLDIPHVLLWSRGQLHLEFETEYTVDVLQEVKNTRDLILDLVLGTENVRIVLLKSSDPGQAG</sequence>
<keyword evidence="3" id="KW-1185">Reference proteome</keyword>